<evidence type="ECO:0000256" key="1">
    <source>
        <dbReference type="ARBA" id="ARBA00010062"/>
    </source>
</evidence>
<accession>A0A516IPM5</accession>
<organism evidence="5 6">
    <name type="scientific">Sphingomonas xanthus</name>
    <dbReference type="NCBI Taxonomy" id="2594473"/>
    <lineage>
        <taxon>Bacteria</taxon>
        <taxon>Pseudomonadati</taxon>
        <taxon>Pseudomonadota</taxon>
        <taxon>Alphaproteobacteria</taxon>
        <taxon>Sphingomonadales</taxon>
        <taxon>Sphingomonadaceae</taxon>
        <taxon>Sphingomonas</taxon>
    </lineage>
</organism>
<reference evidence="5 6" key="1">
    <citation type="submission" date="2019-07" db="EMBL/GenBank/DDBJ databases">
        <title>Sphingomonas AE3 Genome sequencing and assembly.</title>
        <authorList>
            <person name="Kim H."/>
        </authorList>
    </citation>
    <scope>NUCLEOTIDE SEQUENCE [LARGE SCALE GENOMIC DNA]</scope>
    <source>
        <strain evidence="5 6">AE3</strain>
    </source>
</reference>
<sequence length="380" mass="39466">MALKPTLRQARRAFLIGMAGAIVVLGGCQTGPRGPLPGPAEPPRLPVEQAANQVAVIVPLTGEDGPVGTSISNAARLALADTGEKSIRINVYDSTIPGGAAAAASRAIAEGNRLILGPLLAEDVRAAAPVARRAGVPIISFSNDENVAGNGVFIMGMTPDQSIGRIVAYARGRGITSYAALVPTGVYGRRAAQALLNAVRKAGGRVVAMENYNRSSAGVAAAAQRLNARGDFGAVLIGDSGQMAALAAPAIKVGPRRLGTELWATDRTIGRTVALRGAWYAAAPNARFDQLVTRYRARYGRTPYRLASLGYDAALLAVRSARDWPVGRPFPAARLIARDGFGGVDGAFRFGRDGVAERLLEVRQVSATGSSILVPAPPSF</sequence>
<name>A0A516IPM5_9SPHN</name>
<evidence type="ECO:0000313" key="5">
    <source>
        <dbReference type="EMBL" id="QDP18875.1"/>
    </source>
</evidence>
<comment type="similarity">
    <text evidence="1">Belongs to the leucine-binding protein family.</text>
</comment>
<gene>
    <name evidence="5" type="ORF">FMM02_02195</name>
</gene>
<dbReference type="OrthoDB" id="7210494at2"/>
<dbReference type="PROSITE" id="PS51257">
    <property type="entry name" value="PROKAR_LIPOPROTEIN"/>
    <property type="match status" value="1"/>
</dbReference>
<dbReference type="CDD" id="cd06339">
    <property type="entry name" value="PBP1_YraM_LppC_lipoprotein-like"/>
    <property type="match status" value="1"/>
</dbReference>
<dbReference type="GO" id="GO:0006865">
    <property type="term" value="P:amino acid transport"/>
    <property type="evidence" value="ECO:0007669"/>
    <property type="project" value="UniProtKB-KW"/>
</dbReference>
<dbReference type="InterPro" id="IPR028081">
    <property type="entry name" value="Leu-bd"/>
</dbReference>
<dbReference type="PANTHER" id="PTHR30483">
    <property type="entry name" value="LEUCINE-SPECIFIC-BINDING PROTEIN"/>
    <property type="match status" value="1"/>
</dbReference>
<dbReference type="InterPro" id="IPR028082">
    <property type="entry name" value="Peripla_BP_I"/>
</dbReference>
<evidence type="ECO:0000256" key="2">
    <source>
        <dbReference type="ARBA" id="ARBA00022729"/>
    </source>
</evidence>
<dbReference type="AlphaFoldDB" id="A0A516IPM5"/>
<protein>
    <submittedName>
        <fullName evidence="5">Penicillin-binding protein activator</fullName>
    </submittedName>
</protein>
<keyword evidence="2" id="KW-0732">Signal</keyword>
<keyword evidence="6" id="KW-1185">Reference proteome</keyword>
<feature type="domain" description="Leucine-binding protein" evidence="4">
    <location>
        <begin position="53"/>
        <end position="366"/>
    </location>
</feature>
<dbReference type="RefSeq" id="WP_147493335.1">
    <property type="nucleotide sequence ID" value="NZ_CP041659.1"/>
</dbReference>
<proteinExistence type="inferred from homology"/>
<dbReference type="Pfam" id="PF13458">
    <property type="entry name" value="Peripla_BP_6"/>
    <property type="match status" value="1"/>
</dbReference>
<dbReference type="PANTHER" id="PTHR30483:SF6">
    <property type="entry name" value="PERIPLASMIC BINDING PROTEIN OF ABC TRANSPORTER FOR NATURAL AMINO ACIDS"/>
    <property type="match status" value="1"/>
</dbReference>
<dbReference type="EMBL" id="CP041659">
    <property type="protein sequence ID" value="QDP18875.1"/>
    <property type="molecule type" value="Genomic_DNA"/>
</dbReference>
<keyword evidence="3" id="KW-0813">Transport</keyword>
<dbReference type="InterPro" id="IPR051010">
    <property type="entry name" value="BCAA_transport"/>
</dbReference>
<dbReference type="Gene3D" id="3.40.50.2300">
    <property type="match status" value="2"/>
</dbReference>
<evidence type="ECO:0000256" key="3">
    <source>
        <dbReference type="ARBA" id="ARBA00022970"/>
    </source>
</evidence>
<dbReference type="SUPFAM" id="SSF53822">
    <property type="entry name" value="Periplasmic binding protein-like I"/>
    <property type="match status" value="1"/>
</dbReference>
<dbReference type="KEGG" id="sxa:FMM02_02195"/>
<keyword evidence="3" id="KW-0029">Amino-acid transport</keyword>
<evidence type="ECO:0000259" key="4">
    <source>
        <dbReference type="Pfam" id="PF13458"/>
    </source>
</evidence>
<dbReference type="Proteomes" id="UP000321857">
    <property type="component" value="Chromosome"/>
</dbReference>
<evidence type="ECO:0000313" key="6">
    <source>
        <dbReference type="Proteomes" id="UP000321857"/>
    </source>
</evidence>